<comment type="caution">
    <text evidence="3">The sequence shown here is derived from an EMBL/GenBank/DDBJ whole genome shotgun (WGS) entry which is preliminary data.</text>
</comment>
<evidence type="ECO:0000259" key="2">
    <source>
        <dbReference type="Pfam" id="PF07201"/>
    </source>
</evidence>
<feature type="region of interest" description="Disordered" evidence="1">
    <location>
        <begin position="1"/>
        <end position="51"/>
    </location>
</feature>
<gene>
    <name evidence="3" type="ORF">VA599_12965</name>
</gene>
<dbReference type="NCBIfam" id="NF011866">
    <property type="entry name" value="PRK15338.1"/>
    <property type="match status" value="1"/>
</dbReference>
<evidence type="ECO:0000313" key="3">
    <source>
        <dbReference type="EMBL" id="MEN7431663.1"/>
    </source>
</evidence>
<accession>A0ABV0CML4</accession>
<sequence length="384" mass="43441">MEINARQQHALGLRTPKQQAQLDAKRDAKRDIRHDAQQKSESQQADAQMNEAELAEETNPAALLQRAAQSADEMAAVLTQFRSRRDYDKKRGNLADSFERVLDEDALPKAQEILQVAKSPGYAAEELLRRARSQFPDDSDLVLVLRQLLRRRQLDEVTRKRLQALLDQVEDEAEPQPLKAGINCALKARLFGKALDLSPGLLRASYRQFLQSEAGEAEIYQDWVASYGYQRRAQVLDFIEGALLADIDSLDASCSRLEFGDLLGRLTQLKLLRSADCLFIGRLLANPAVHGFNPNEADWLFLLLSLLQQPQELDELLAETVGDTALLSRHADRSTLLHALYQACKSLPARLFPDEGWLDALLDEFRHLAGIAYRHELVERRRAR</sequence>
<dbReference type="NCBIfam" id="TIGR02568">
    <property type="entry name" value="LcrE"/>
    <property type="match status" value="1"/>
</dbReference>
<keyword evidence="4" id="KW-1185">Reference proteome</keyword>
<dbReference type="Pfam" id="PF07201">
    <property type="entry name" value="HrpJ"/>
    <property type="match status" value="1"/>
</dbReference>
<dbReference type="InterPro" id="IPR010812">
    <property type="entry name" value="HrpJ-like"/>
</dbReference>
<dbReference type="InterPro" id="IPR013401">
    <property type="entry name" value="T3SS_LcrE"/>
</dbReference>
<dbReference type="RefSeq" id="WP_346788902.1">
    <property type="nucleotide sequence ID" value="NZ_JAYFSJ010000008.1"/>
</dbReference>
<dbReference type="SUPFAM" id="SSF140591">
    <property type="entry name" value="Type III secretion system domain"/>
    <property type="match status" value="1"/>
</dbReference>
<dbReference type="PRINTS" id="PR01344">
    <property type="entry name" value="INVEPROTEIN"/>
</dbReference>
<organism evidence="3 4">
    <name type="scientific">Chromobacterium indicum</name>
    <dbReference type="NCBI Taxonomy" id="3110228"/>
    <lineage>
        <taxon>Bacteria</taxon>
        <taxon>Pseudomonadati</taxon>
        <taxon>Pseudomonadota</taxon>
        <taxon>Betaproteobacteria</taxon>
        <taxon>Neisseriales</taxon>
        <taxon>Chromobacteriaceae</taxon>
        <taxon>Chromobacterium</taxon>
    </lineage>
</organism>
<dbReference type="InterPro" id="IPR003520">
    <property type="entry name" value="Invas_InvE"/>
</dbReference>
<dbReference type="EMBL" id="JAYFSJ010000008">
    <property type="protein sequence ID" value="MEN7431663.1"/>
    <property type="molecule type" value="Genomic_DNA"/>
</dbReference>
<feature type="compositionally biased region" description="Basic and acidic residues" evidence="1">
    <location>
        <begin position="23"/>
        <end position="38"/>
    </location>
</feature>
<reference evidence="3 4" key="1">
    <citation type="submission" date="2023-12" db="EMBL/GenBank/DDBJ databases">
        <title>Chromobacterium sp. strain TRC.1.1.SA producing antimicrobial pigment.</title>
        <authorList>
            <person name="Verma N."/>
            <person name="Choksket S."/>
            <person name="Pinnaka A.K."/>
            <person name="Korpole S."/>
        </authorList>
    </citation>
    <scope>NUCLEOTIDE SEQUENCE [LARGE SCALE GENOMIC DNA]</scope>
    <source>
        <strain evidence="3 4">TRC1.1.SA</strain>
    </source>
</reference>
<dbReference type="Proteomes" id="UP001405405">
    <property type="component" value="Unassembled WGS sequence"/>
</dbReference>
<evidence type="ECO:0000256" key="1">
    <source>
        <dbReference type="SAM" id="MobiDB-lite"/>
    </source>
</evidence>
<name>A0ABV0CML4_9NEIS</name>
<feature type="domain" description="Hypersensitivity response secretion-like HrpJ" evidence="2">
    <location>
        <begin position="68"/>
        <end position="227"/>
    </location>
</feature>
<protein>
    <submittedName>
        <fullName evidence="3">YopN/LcrE/InvE/MxiC type III secretion system gatekeeper</fullName>
    </submittedName>
</protein>
<proteinExistence type="predicted"/>
<dbReference type="Gene3D" id="1.10.150.630">
    <property type="match status" value="1"/>
</dbReference>
<evidence type="ECO:0000313" key="4">
    <source>
        <dbReference type="Proteomes" id="UP001405405"/>
    </source>
</evidence>